<evidence type="ECO:0000313" key="3">
    <source>
        <dbReference type="Proteomes" id="UP001500420"/>
    </source>
</evidence>
<evidence type="ECO:0000256" key="1">
    <source>
        <dbReference type="SAM" id="MobiDB-lite"/>
    </source>
</evidence>
<name>A0AAV3TB13_9EURY</name>
<accession>A0AAV3TB13</accession>
<sequence>MQRCTFLRTGAIGLAGIAGCLSGDDGTDPNSTGDDDTGAGQQDDGWPPELDESPEERSIDTDAFERL</sequence>
<dbReference type="PROSITE" id="PS51257">
    <property type="entry name" value="PROKAR_LIPOPROTEIN"/>
    <property type="match status" value="1"/>
</dbReference>
<evidence type="ECO:0000313" key="2">
    <source>
        <dbReference type="EMBL" id="GAA0673681.1"/>
    </source>
</evidence>
<proteinExistence type="predicted"/>
<dbReference type="AlphaFoldDB" id="A0AAV3TB13"/>
<dbReference type="RefSeq" id="WP_343773957.1">
    <property type="nucleotide sequence ID" value="NZ_BAAADV010000003.1"/>
</dbReference>
<gene>
    <name evidence="2" type="ORF">GCM10009020_21010</name>
</gene>
<feature type="region of interest" description="Disordered" evidence="1">
    <location>
        <begin position="21"/>
        <end position="67"/>
    </location>
</feature>
<protein>
    <submittedName>
        <fullName evidence="2">Uncharacterized protein</fullName>
    </submittedName>
</protein>
<dbReference type="EMBL" id="BAAADV010000003">
    <property type="protein sequence ID" value="GAA0673681.1"/>
    <property type="molecule type" value="Genomic_DNA"/>
</dbReference>
<organism evidence="2 3">
    <name type="scientific">Natronoarchaeum mannanilyticum</name>
    <dbReference type="NCBI Taxonomy" id="926360"/>
    <lineage>
        <taxon>Archaea</taxon>
        <taxon>Methanobacteriati</taxon>
        <taxon>Methanobacteriota</taxon>
        <taxon>Stenosarchaea group</taxon>
        <taxon>Halobacteria</taxon>
        <taxon>Halobacteriales</taxon>
        <taxon>Natronoarchaeaceae</taxon>
    </lineage>
</organism>
<comment type="caution">
    <text evidence="2">The sequence shown here is derived from an EMBL/GenBank/DDBJ whole genome shotgun (WGS) entry which is preliminary data.</text>
</comment>
<keyword evidence="3" id="KW-1185">Reference proteome</keyword>
<reference evidence="2 3" key="1">
    <citation type="journal article" date="2019" name="Int. J. Syst. Evol. Microbiol.">
        <title>The Global Catalogue of Microorganisms (GCM) 10K type strain sequencing project: providing services to taxonomists for standard genome sequencing and annotation.</title>
        <authorList>
            <consortium name="The Broad Institute Genomics Platform"/>
            <consortium name="The Broad Institute Genome Sequencing Center for Infectious Disease"/>
            <person name="Wu L."/>
            <person name="Ma J."/>
        </authorList>
    </citation>
    <scope>NUCLEOTIDE SEQUENCE [LARGE SCALE GENOMIC DNA]</scope>
    <source>
        <strain evidence="2 3">JCM 16328</strain>
    </source>
</reference>
<dbReference type="Proteomes" id="UP001500420">
    <property type="component" value="Unassembled WGS sequence"/>
</dbReference>
<feature type="compositionally biased region" description="Basic and acidic residues" evidence="1">
    <location>
        <begin position="55"/>
        <end position="67"/>
    </location>
</feature>